<dbReference type="GO" id="GO:0009295">
    <property type="term" value="C:nucleoid"/>
    <property type="evidence" value="ECO:0007669"/>
    <property type="project" value="TreeGrafter"/>
</dbReference>
<dbReference type="PIRSF" id="PIRSF002070">
    <property type="entry name" value="SSB"/>
    <property type="match status" value="1"/>
</dbReference>
<dbReference type="EMBL" id="JAJEQR010000081">
    <property type="protein sequence ID" value="MCC2232627.1"/>
    <property type="molecule type" value="Genomic_DNA"/>
</dbReference>
<dbReference type="PANTHER" id="PTHR10302:SF27">
    <property type="entry name" value="SINGLE-STRANDED DNA-BINDING PROTEIN"/>
    <property type="match status" value="1"/>
</dbReference>
<evidence type="ECO:0000256" key="2">
    <source>
        <dbReference type="HAMAP-Rule" id="MF_00984"/>
    </source>
</evidence>
<dbReference type="Gene3D" id="2.40.50.140">
    <property type="entry name" value="Nucleic acid-binding proteins"/>
    <property type="match status" value="1"/>
</dbReference>
<comment type="caution">
    <text evidence="5">The sequence shown here is derived from an EMBL/GenBank/DDBJ whole genome shotgun (WGS) entry which is preliminary data.</text>
</comment>
<sequence>MNKAIMMGRLTRDPLIRYGGQDNQMVIASFSLAVDRKYKSKNNGDVAETDFFNCTAFGKLGEFAEKYLKQGTKILAVGHLQNDSYTNRDGNKVYSVQIILEEIEFAERKKRQEENAEPPASGDGFMHVPDGVNDMDLPFN</sequence>
<dbReference type="InterPro" id="IPR011344">
    <property type="entry name" value="ssDNA-bd"/>
</dbReference>
<dbReference type="NCBIfam" id="TIGR00621">
    <property type="entry name" value="ssb"/>
    <property type="match status" value="1"/>
</dbReference>
<reference evidence="5" key="1">
    <citation type="submission" date="2021-10" db="EMBL/GenBank/DDBJ databases">
        <title>Anaerobic single-cell dispensing facilitates the cultivation of human gut bacteria.</title>
        <authorList>
            <person name="Afrizal A."/>
        </authorList>
    </citation>
    <scope>NUCLEOTIDE SEQUENCE</scope>
    <source>
        <strain evidence="5">CLA-AA-H215</strain>
    </source>
</reference>
<accession>A0AAE3JH27</accession>
<dbReference type="AlphaFoldDB" id="A0AAE3JH27"/>
<name>A0AAE3JH27_9FIRM</name>
<gene>
    <name evidence="5" type="ORF">LKD81_16795</name>
</gene>
<dbReference type="InterPro" id="IPR000424">
    <property type="entry name" value="Primosome_PriB/ssb"/>
</dbReference>
<dbReference type="Pfam" id="PF00436">
    <property type="entry name" value="SSB"/>
    <property type="match status" value="1"/>
</dbReference>
<dbReference type="GO" id="GO:0003697">
    <property type="term" value="F:single-stranded DNA binding"/>
    <property type="evidence" value="ECO:0007669"/>
    <property type="project" value="UniProtKB-UniRule"/>
</dbReference>
<comment type="caution">
    <text evidence="2">Lacks conserved residue(s) required for the propagation of feature annotation.</text>
</comment>
<comment type="subunit">
    <text evidence="2">Homotetramer.</text>
</comment>
<dbReference type="HAMAP" id="MF_00984">
    <property type="entry name" value="SSB"/>
    <property type="match status" value="1"/>
</dbReference>
<proteinExistence type="inferred from homology"/>
<evidence type="ECO:0000256" key="3">
    <source>
        <dbReference type="PIRNR" id="PIRNR002070"/>
    </source>
</evidence>
<dbReference type="GO" id="GO:0006260">
    <property type="term" value="P:DNA replication"/>
    <property type="evidence" value="ECO:0007669"/>
    <property type="project" value="InterPro"/>
</dbReference>
<keyword evidence="6" id="KW-1185">Reference proteome</keyword>
<dbReference type="CDD" id="cd04496">
    <property type="entry name" value="SSB_OBF"/>
    <property type="match status" value="1"/>
</dbReference>
<keyword evidence="1 2" id="KW-0238">DNA-binding</keyword>
<evidence type="ECO:0000256" key="4">
    <source>
        <dbReference type="SAM" id="MobiDB-lite"/>
    </source>
</evidence>
<dbReference type="Proteomes" id="UP001198182">
    <property type="component" value="Unassembled WGS sequence"/>
</dbReference>
<evidence type="ECO:0000256" key="1">
    <source>
        <dbReference type="ARBA" id="ARBA00023125"/>
    </source>
</evidence>
<feature type="region of interest" description="Disordered" evidence="4">
    <location>
        <begin position="108"/>
        <end position="140"/>
    </location>
</feature>
<dbReference type="InterPro" id="IPR012340">
    <property type="entry name" value="NA-bd_OB-fold"/>
</dbReference>
<dbReference type="RefSeq" id="WP_308455024.1">
    <property type="nucleotide sequence ID" value="NZ_JAJEQR010000081.1"/>
</dbReference>
<protein>
    <recommendedName>
        <fullName evidence="2 3">Single-stranded DNA-binding protein</fullName>
        <shortName evidence="2">SSB</shortName>
    </recommendedName>
</protein>
<evidence type="ECO:0000313" key="5">
    <source>
        <dbReference type="EMBL" id="MCC2232627.1"/>
    </source>
</evidence>
<evidence type="ECO:0000313" key="6">
    <source>
        <dbReference type="Proteomes" id="UP001198182"/>
    </source>
</evidence>
<dbReference type="SUPFAM" id="SSF50249">
    <property type="entry name" value="Nucleic acid-binding proteins"/>
    <property type="match status" value="1"/>
</dbReference>
<organism evidence="5 6">
    <name type="scientific">Hominifimenecus microfluidus</name>
    <dbReference type="NCBI Taxonomy" id="2885348"/>
    <lineage>
        <taxon>Bacteria</taxon>
        <taxon>Bacillati</taxon>
        <taxon>Bacillota</taxon>
        <taxon>Clostridia</taxon>
        <taxon>Lachnospirales</taxon>
        <taxon>Lachnospiraceae</taxon>
        <taxon>Hominifimenecus</taxon>
    </lineage>
</organism>
<dbReference type="PROSITE" id="PS50935">
    <property type="entry name" value="SSB"/>
    <property type="match status" value="1"/>
</dbReference>
<dbReference type="PANTHER" id="PTHR10302">
    <property type="entry name" value="SINGLE-STRANDED DNA-BINDING PROTEIN"/>
    <property type="match status" value="1"/>
</dbReference>